<proteinExistence type="predicted"/>
<organism evidence="2 3">
    <name type="scientific">Colletotrichum navitas</name>
    <dbReference type="NCBI Taxonomy" id="681940"/>
    <lineage>
        <taxon>Eukaryota</taxon>
        <taxon>Fungi</taxon>
        <taxon>Dikarya</taxon>
        <taxon>Ascomycota</taxon>
        <taxon>Pezizomycotina</taxon>
        <taxon>Sordariomycetes</taxon>
        <taxon>Hypocreomycetidae</taxon>
        <taxon>Glomerellales</taxon>
        <taxon>Glomerellaceae</taxon>
        <taxon>Colletotrichum</taxon>
        <taxon>Colletotrichum graminicola species complex</taxon>
    </lineage>
</organism>
<protein>
    <recommendedName>
        <fullName evidence="4">Transmembrane protein</fullName>
    </recommendedName>
</protein>
<dbReference type="GeneID" id="85449193"/>
<evidence type="ECO:0000256" key="1">
    <source>
        <dbReference type="SAM" id="Phobius"/>
    </source>
</evidence>
<evidence type="ECO:0000313" key="2">
    <source>
        <dbReference type="EMBL" id="KAK1569705.1"/>
    </source>
</evidence>
<evidence type="ECO:0008006" key="4">
    <source>
        <dbReference type="Google" id="ProtNLM"/>
    </source>
</evidence>
<reference evidence="2" key="1">
    <citation type="submission" date="2021-06" db="EMBL/GenBank/DDBJ databases">
        <title>Comparative genomics, transcriptomics and evolutionary studies reveal genomic signatures of adaptation to plant cell wall in hemibiotrophic fungi.</title>
        <authorList>
            <consortium name="DOE Joint Genome Institute"/>
            <person name="Baroncelli R."/>
            <person name="Diaz J.F."/>
            <person name="Benocci T."/>
            <person name="Peng M."/>
            <person name="Battaglia E."/>
            <person name="Haridas S."/>
            <person name="Andreopoulos W."/>
            <person name="Labutti K."/>
            <person name="Pangilinan J."/>
            <person name="Floch G.L."/>
            <person name="Makela M.R."/>
            <person name="Henrissat B."/>
            <person name="Grigoriev I.V."/>
            <person name="Crouch J.A."/>
            <person name="De Vries R.P."/>
            <person name="Sukno S.A."/>
            <person name="Thon M.R."/>
        </authorList>
    </citation>
    <scope>NUCLEOTIDE SEQUENCE</scope>
    <source>
        <strain evidence="2">CBS 125086</strain>
    </source>
</reference>
<feature type="transmembrane region" description="Helical" evidence="1">
    <location>
        <begin position="80"/>
        <end position="101"/>
    </location>
</feature>
<keyword evidence="1" id="KW-1133">Transmembrane helix</keyword>
<dbReference type="EMBL" id="JAHLJV010000125">
    <property type="protein sequence ID" value="KAK1569705.1"/>
    <property type="molecule type" value="Genomic_DNA"/>
</dbReference>
<dbReference type="Proteomes" id="UP001230504">
    <property type="component" value="Unassembled WGS sequence"/>
</dbReference>
<comment type="caution">
    <text evidence="2">The sequence shown here is derived from an EMBL/GenBank/DDBJ whole genome shotgun (WGS) entry which is preliminary data.</text>
</comment>
<dbReference type="RefSeq" id="XP_060407913.1">
    <property type="nucleotide sequence ID" value="XM_060564953.1"/>
</dbReference>
<keyword evidence="1" id="KW-0472">Membrane</keyword>
<gene>
    <name evidence="2" type="ORF">LY79DRAFT_70291</name>
</gene>
<evidence type="ECO:0000313" key="3">
    <source>
        <dbReference type="Proteomes" id="UP001230504"/>
    </source>
</evidence>
<dbReference type="AlphaFoldDB" id="A0AAD8PL50"/>
<feature type="transmembrane region" description="Helical" evidence="1">
    <location>
        <begin position="107"/>
        <end position="128"/>
    </location>
</feature>
<name>A0AAD8PL50_9PEZI</name>
<accession>A0AAD8PL50</accession>
<keyword evidence="3" id="KW-1185">Reference proteome</keyword>
<keyword evidence="1" id="KW-0812">Transmembrane</keyword>
<sequence>MALARSSTHEGRKEGRNGRPDNSFDFFCCSICIRRACASKWEPSRHFSPVFHILLSLSGLVARLGPLLSRMMHPSITKSLFFLCSSSIPPCFPCPVSFVAGRVCQTTVPFLSLSLSLLCLCVGIVYSVSFSFRSVGPRCLGLQSVQGTTPETTST</sequence>